<evidence type="ECO:0000256" key="2">
    <source>
        <dbReference type="ARBA" id="ARBA00022840"/>
    </source>
</evidence>
<dbReference type="GO" id="GO:0005524">
    <property type="term" value="F:ATP binding"/>
    <property type="evidence" value="ECO:0007669"/>
    <property type="project" value="UniProtKB-KW"/>
</dbReference>
<evidence type="ECO:0000313" key="4">
    <source>
        <dbReference type="EMBL" id="MBC8568928.1"/>
    </source>
</evidence>
<dbReference type="InterPro" id="IPR045735">
    <property type="entry name" value="Spore_III_AA_AAA+_ATPase"/>
</dbReference>
<dbReference type="EMBL" id="JACRTA010000003">
    <property type="protein sequence ID" value="MBC8568928.1"/>
    <property type="molecule type" value="Genomic_DNA"/>
</dbReference>
<dbReference type="InterPro" id="IPR003593">
    <property type="entry name" value="AAA+_ATPase"/>
</dbReference>
<evidence type="ECO:0000259" key="3">
    <source>
        <dbReference type="SMART" id="SM00382"/>
    </source>
</evidence>
<dbReference type="InterPro" id="IPR014217">
    <property type="entry name" value="Spore_III_AA"/>
</dbReference>
<dbReference type="Proteomes" id="UP000610862">
    <property type="component" value="Unassembled WGS sequence"/>
</dbReference>
<evidence type="ECO:0000256" key="1">
    <source>
        <dbReference type="ARBA" id="ARBA00022741"/>
    </source>
</evidence>
<protein>
    <submittedName>
        <fullName evidence="4">Stage III sporulation protein AA</fullName>
    </submittedName>
</protein>
<dbReference type="Pfam" id="PF19568">
    <property type="entry name" value="Spore_III_AA"/>
    <property type="match status" value="1"/>
</dbReference>
<reference evidence="4" key="1">
    <citation type="submission" date="2020-08" db="EMBL/GenBank/DDBJ databases">
        <title>Genome public.</title>
        <authorList>
            <person name="Liu C."/>
            <person name="Sun Q."/>
        </authorList>
    </citation>
    <scope>NUCLEOTIDE SEQUENCE</scope>
    <source>
        <strain evidence="4">NSJ-24</strain>
    </source>
</reference>
<organism evidence="4 5">
    <name type="scientific">Lentihominibacter hominis</name>
    <dbReference type="NCBI Taxonomy" id="2763645"/>
    <lineage>
        <taxon>Bacteria</taxon>
        <taxon>Bacillati</taxon>
        <taxon>Bacillota</taxon>
        <taxon>Clostridia</taxon>
        <taxon>Peptostreptococcales</taxon>
        <taxon>Anaerovoracaceae</taxon>
        <taxon>Lentihominibacter</taxon>
    </lineage>
</organism>
<dbReference type="InterPro" id="IPR027417">
    <property type="entry name" value="P-loop_NTPase"/>
</dbReference>
<keyword evidence="5" id="KW-1185">Reference proteome</keyword>
<keyword evidence="1" id="KW-0547">Nucleotide-binding</keyword>
<sequence length="303" mass="33511">MDKNTEKILRKLPSSVNERIETLPESIVDRFEEIRLKTFQDTLIISEGREISLHDGKAVTPDVLDETLNRLLDYSYYAYEDELSKGYITIEGGHRVGICGRVTLRDGKVHLIKEISSLNIRRSRQIIGASRNVISSVCDDKKNLIKNTLIISPPKCGKTTILRDLARSLSYKGYRVGICDERSEIAGSYNGETSYDLGKRTDILDGCPKAEGILMLIRSMSPDVIITDEIGKSEDVSAIEAALCAGVKTITTIHGSSYEDVENSAIGKLIRNHVFETLIFLSATPTTGTVKRIMKLSNLGKGA</sequence>
<dbReference type="SMART" id="SM00382">
    <property type="entry name" value="AAA"/>
    <property type="match status" value="1"/>
</dbReference>
<dbReference type="PANTHER" id="PTHR20953">
    <property type="entry name" value="KINASE-RELATED"/>
    <property type="match status" value="1"/>
</dbReference>
<dbReference type="AlphaFoldDB" id="A0A926E9I4"/>
<feature type="domain" description="AAA+ ATPase" evidence="3">
    <location>
        <begin position="144"/>
        <end position="285"/>
    </location>
</feature>
<dbReference type="PANTHER" id="PTHR20953:SF3">
    <property type="entry name" value="P-LOOP CONTAINING NUCLEOSIDE TRIPHOSPHATE HYDROLASES SUPERFAMILY PROTEIN"/>
    <property type="match status" value="1"/>
</dbReference>
<dbReference type="SUPFAM" id="SSF52540">
    <property type="entry name" value="P-loop containing nucleoside triphosphate hydrolases"/>
    <property type="match status" value="1"/>
</dbReference>
<accession>A0A926E9I4</accession>
<evidence type="ECO:0000313" key="5">
    <source>
        <dbReference type="Proteomes" id="UP000610862"/>
    </source>
</evidence>
<dbReference type="NCBIfam" id="TIGR02858">
    <property type="entry name" value="spore_III_AA"/>
    <property type="match status" value="1"/>
</dbReference>
<keyword evidence="2" id="KW-0067">ATP-binding</keyword>
<comment type="caution">
    <text evidence="4">The sequence shown here is derived from an EMBL/GenBank/DDBJ whole genome shotgun (WGS) entry which is preliminary data.</text>
</comment>
<name>A0A926E9I4_9FIRM</name>
<gene>
    <name evidence="4" type="primary">spoIIIAA</name>
    <name evidence="4" type="ORF">H8692_09185</name>
</gene>
<dbReference type="Gene3D" id="3.40.50.300">
    <property type="entry name" value="P-loop containing nucleotide triphosphate hydrolases"/>
    <property type="match status" value="1"/>
</dbReference>
<proteinExistence type="predicted"/>